<name>A0A2K3UYY5_9DEIO</name>
<evidence type="ECO:0000256" key="2">
    <source>
        <dbReference type="SAM" id="MobiDB-lite"/>
    </source>
</evidence>
<feature type="compositionally biased region" description="Low complexity" evidence="2">
    <location>
        <begin position="152"/>
        <end position="171"/>
    </location>
</feature>
<feature type="compositionally biased region" description="Low complexity" evidence="2">
    <location>
        <begin position="218"/>
        <end position="233"/>
    </location>
</feature>
<gene>
    <name evidence="4" type="ORF">CVO96_10470</name>
</gene>
<dbReference type="AlphaFoldDB" id="A0A2K3UYY5"/>
<feature type="compositionally biased region" description="Low complexity" evidence="2">
    <location>
        <begin position="243"/>
        <end position="260"/>
    </location>
</feature>
<dbReference type="Pfam" id="PF02817">
    <property type="entry name" value="E3_binding"/>
    <property type="match status" value="1"/>
</dbReference>
<dbReference type="InterPro" id="IPR004167">
    <property type="entry name" value="PSBD"/>
</dbReference>
<dbReference type="Gene3D" id="4.10.320.10">
    <property type="entry name" value="E3-binding domain"/>
    <property type="match status" value="1"/>
</dbReference>
<dbReference type="SUPFAM" id="SSF47005">
    <property type="entry name" value="Peripheral subunit-binding domain of 2-oxo acid dehydrogenase complex"/>
    <property type="match status" value="1"/>
</dbReference>
<evidence type="ECO:0000313" key="4">
    <source>
        <dbReference type="EMBL" id="PNY81743.1"/>
    </source>
</evidence>
<comment type="similarity">
    <text evidence="1">Belongs to the 2-oxoacid dehydrogenase family.</text>
</comment>
<evidence type="ECO:0000259" key="3">
    <source>
        <dbReference type="PROSITE" id="PS51826"/>
    </source>
</evidence>
<dbReference type="Proteomes" id="UP000236379">
    <property type="component" value="Unassembled WGS sequence"/>
</dbReference>
<reference evidence="4 5" key="1">
    <citation type="submission" date="2018-01" db="EMBL/GenBank/DDBJ databases">
        <title>Deinococcus koreensis sp. nov., a radiation-resistant bacterium isolated from river water.</title>
        <authorList>
            <person name="Choi A."/>
        </authorList>
    </citation>
    <scope>NUCLEOTIDE SEQUENCE [LARGE SCALE GENOMIC DNA]</scope>
    <source>
        <strain evidence="4 5">SJW1-2</strain>
    </source>
</reference>
<feature type="compositionally biased region" description="Low complexity" evidence="2">
    <location>
        <begin position="303"/>
        <end position="319"/>
    </location>
</feature>
<protein>
    <recommendedName>
        <fullName evidence="3">Peripheral subunit-binding (PSBD) domain-containing protein</fullName>
    </recommendedName>
</protein>
<feature type="domain" description="Peripheral subunit-binding (PSBD)" evidence="3">
    <location>
        <begin position="3"/>
        <end position="40"/>
    </location>
</feature>
<comment type="caution">
    <text evidence="4">The sequence shown here is derived from an EMBL/GenBank/DDBJ whole genome shotgun (WGS) entry which is preliminary data.</text>
</comment>
<dbReference type="InterPro" id="IPR036625">
    <property type="entry name" value="E3-bd_dom_sf"/>
</dbReference>
<feature type="region of interest" description="Disordered" evidence="2">
    <location>
        <begin position="303"/>
        <end position="367"/>
    </location>
</feature>
<feature type="region of interest" description="Disordered" evidence="2">
    <location>
        <begin position="152"/>
        <end position="179"/>
    </location>
</feature>
<evidence type="ECO:0000256" key="1">
    <source>
        <dbReference type="ARBA" id="ARBA00007317"/>
    </source>
</evidence>
<evidence type="ECO:0000313" key="5">
    <source>
        <dbReference type="Proteomes" id="UP000236379"/>
    </source>
</evidence>
<dbReference type="GO" id="GO:0016746">
    <property type="term" value="F:acyltransferase activity"/>
    <property type="evidence" value="ECO:0007669"/>
    <property type="project" value="InterPro"/>
</dbReference>
<sequence length="525" mass="53416">MERIAPLAKILAEANGIDWQTLRGSGEGGMVVEQDILNYLSRIMSGEEEPPSTPVDVPPADWNGDVNAMPDLSGMSSEQLSRAGVDSDMAALLNQARPPVSPEVPSTPATPELDAEDMDFELDDDVTGEMPGEAAAPAAPMAPVAATPAMPTWDFSAPAPQAAAPTAAPSMPAAPMPEVPMPDLQMPAATAPVAAAGVAAAGAGLGSLLSRLYQQTPAPAAPLEPAESAPAHSETAHSESAHSESASPDEAAADAGAFSSEEAHSGAPHSSFEVSDHTDDAQEQPALAAEPVVMDTPAIEAGTVEATTGETSTAEASTGPDERPAPEPVAAAEEPEAPAEPQAQTAPQDAQAEPAPEAEAATAAPAPAAQASGAVWFGTYLRRSVDFGAASALHGQLSRALGQDVPLAFLVARAVQRHAAALGLSSVALHDNAQNRARSVAGEHLRAAVDALAHTYEGTPDLLVVDAGALDLDDLHYPHTVTLSVGRVHDGRAALTLNGPVDAAQGARFLADLDATLREPILLVL</sequence>
<dbReference type="RefSeq" id="WP_103312184.1">
    <property type="nucleotide sequence ID" value="NZ_PPPD01000001.1"/>
</dbReference>
<dbReference type="OrthoDB" id="69006at2"/>
<keyword evidence="5" id="KW-1185">Reference proteome</keyword>
<dbReference type="EMBL" id="PPPD01000001">
    <property type="protein sequence ID" value="PNY81743.1"/>
    <property type="molecule type" value="Genomic_DNA"/>
</dbReference>
<proteinExistence type="inferred from homology"/>
<organism evidence="4 5">
    <name type="scientific">Deinococcus koreensis</name>
    <dbReference type="NCBI Taxonomy" id="2054903"/>
    <lineage>
        <taxon>Bacteria</taxon>
        <taxon>Thermotogati</taxon>
        <taxon>Deinococcota</taxon>
        <taxon>Deinococci</taxon>
        <taxon>Deinococcales</taxon>
        <taxon>Deinococcaceae</taxon>
        <taxon>Deinococcus</taxon>
    </lineage>
</organism>
<feature type="region of interest" description="Disordered" evidence="2">
    <location>
        <begin position="218"/>
        <end position="283"/>
    </location>
</feature>
<feature type="compositionally biased region" description="Low complexity" evidence="2">
    <location>
        <begin position="339"/>
        <end position="367"/>
    </location>
</feature>
<dbReference type="PROSITE" id="PS51826">
    <property type="entry name" value="PSBD"/>
    <property type="match status" value="1"/>
</dbReference>
<accession>A0A2K3UYY5</accession>